<evidence type="ECO:0000256" key="2">
    <source>
        <dbReference type="ARBA" id="ARBA00023315"/>
    </source>
</evidence>
<comment type="caution">
    <text evidence="5">The sequence shown here is derived from an EMBL/GenBank/DDBJ whole genome shotgun (WGS) entry which is preliminary data.</text>
</comment>
<protein>
    <submittedName>
        <fullName evidence="5">N-acetyltransferase</fullName>
    </submittedName>
</protein>
<proteinExistence type="inferred from homology"/>
<dbReference type="PANTHER" id="PTHR43792:SF8">
    <property type="entry name" value="[RIBOSOMAL PROTEIN US5]-ALANINE N-ACETYLTRANSFERASE"/>
    <property type="match status" value="1"/>
</dbReference>
<dbReference type="SUPFAM" id="SSF55729">
    <property type="entry name" value="Acyl-CoA N-acyltransferases (Nat)"/>
    <property type="match status" value="1"/>
</dbReference>
<evidence type="ECO:0000259" key="4">
    <source>
        <dbReference type="PROSITE" id="PS51186"/>
    </source>
</evidence>
<evidence type="ECO:0000313" key="6">
    <source>
        <dbReference type="Proteomes" id="UP000288024"/>
    </source>
</evidence>
<dbReference type="RefSeq" id="WP_127743004.1">
    <property type="nucleotide sequence ID" value="NZ_CAJCKN010000019.1"/>
</dbReference>
<sequence length="187" mass="21862">MKVNIRFYEITDAHMKLQLELNNKEHFERWSPIKPSEAFYTLDGQTNWIEKSIEKAKNDERYDFGIFLEAELIGAINFFFVERGPKQTCMVGYQLDSKHNGKGYMQQALTEGLKIIFTEMNFHRVIAGVSPQNPGSIRVLEKAGFVKEGLERKSLLIDGEWRDHILMAILEEDFTQHLQRVSKLFFQ</sequence>
<dbReference type="AlphaFoldDB" id="A0A3S2WYI1"/>
<evidence type="ECO:0000313" key="5">
    <source>
        <dbReference type="EMBL" id="RVT56331.1"/>
    </source>
</evidence>
<dbReference type="InterPro" id="IPR051531">
    <property type="entry name" value="N-acetyltransferase"/>
</dbReference>
<keyword evidence="1 5" id="KW-0808">Transferase</keyword>
<reference evidence="5 6" key="1">
    <citation type="submission" date="2019-01" db="EMBL/GenBank/DDBJ databases">
        <title>Bacillus sp. M5HDSG1-1, whole genome shotgun sequence.</title>
        <authorList>
            <person name="Tuo L."/>
        </authorList>
    </citation>
    <scope>NUCLEOTIDE SEQUENCE [LARGE SCALE GENOMIC DNA]</scope>
    <source>
        <strain evidence="5 6">M5HDSG1-1</strain>
    </source>
</reference>
<dbReference type="Proteomes" id="UP000288024">
    <property type="component" value="Unassembled WGS sequence"/>
</dbReference>
<keyword evidence="6" id="KW-1185">Reference proteome</keyword>
<dbReference type="PROSITE" id="PS51186">
    <property type="entry name" value="GNAT"/>
    <property type="match status" value="1"/>
</dbReference>
<dbReference type="InterPro" id="IPR000182">
    <property type="entry name" value="GNAT_dom"/>
</dbReference>
<organism evidence="5 6">
    <name type="scientific">Niallia taxi</name>
    <dbReference type="NCBI Taxonomy" id="2499688"/>
    <lineage>
        <taxon>Bacteria</taxon>
        <taxon>Bacillati</taxon>
        <taxon>Bacillota</taxon>
        <taxon>Bacilli</taxon>
        <taxon>Bacillales</taxon>
        <taxon>Bacillaceae</taxon>
        <taxon>Niallia</taxon>
    </lineage>
</organism>
<keyword evidence="2" id="KW-0012">Acyltransferase</keyword>
<dbReference type="Gene3D" id="3.40.630.30">
    <property type="match status" value="1"/>
</dbReference>
<dbReference type="Pfam" id="PF13302">
    <property type="entry name" value="Acetyltransf_3"/>
    <property type="match status" value="1"/>
</dbReference>
<gene>
    <name evidence="5" type="ORF">EM808_27855</name>
</gene>
<comment type="similarity">
    <text evidence="3">Belongs to the acetyltransferase family. RimJ subfamily.</text>
</comment>
<evidence type="ECO:0000256" key="3">
    <source>
        <dbReference type="ARBA" id="ARBA00038502"/>
    </source>
</evidence>
<dbReference type="GO" id="GO:0008999">
    <property type="term" value="F:protein-N-terminal-alanine acetyltransferase activity"/>
    <property type="evidence" value="ECO:0007669"/>
    <property type="project" value="TreeGrafter"/>
</dbReference>
<name>A0A3S2WYI1_9BACI</name>
<dbReference type="GO" id="GO:0005737">
    <property type="term" value="C:cytoplasm"/>
    <property type="evidence" value="ECO:0007669"/>
    <property type="project" value="TreeGrafter"/>
</dbReference>
<feature type="domain" description="N-acetyltransferase" evidence="4">
    <location>
        <begin position="5"/>
        <end position="172"/>
    </location>
</feature>
<accession>A0A3S2WYI1</accession>
<evidence type="ECO:0000256" key="1">
    <source>
        <dbReference type="ARBA" id="ARBA00022679"/>
    </source>
</evidence>
<dbReference type="PANTHER" id="PTHR43792">
    <property type="entry name" value="GNAT FAMILY, PUTATIVE (AFU_ORTHOLOGUE AFUA_3G00765)-RELATED-RELATED"/>
    <property type="match status" value="1"/>
</dbReference>
<dbReference type="InterPro" id="IPR016181">
    <property type="entry name" value="Acyl_CoA_acyltransferase"/>
</dbReference>
<dbReference type="EMBL" id="RZTZ01000033">
    <property type="protein sequence ID" value="RVT56331.1"/>
    <property type="molecule type" value="Genomic_DNA"/>
</dbReference>